<evidence type="ECO:0000313" key="4">
    <source>
        <dbReference type="EMBL" id="CAG6629050.1"/>
    </source>
</evidence>
<dbReference type="InterPro" id="IPR036236">
    <property type="entry name" value="Znf_C2H2_sf"/>
</dbReference>
<accession>A0A8D8QC82</accession>
<keyword evidence="1" id="KW-0862">Zinc</keyword>
<feature type="region of interest" description="Disordered" evidence="2">
    <location>
        <begin position="1"/>
        <end position="36"/>
    </location>
</feature>
<protein>
    <recommendedName>
        <fullName evidence="3">C2H2-type domain-containing protein</fullName>
    </recommendedName>
</protein>
<dbReference type="SUPFAM" id="SSF57667">
    <property type="entry name" value="beta-beta-alpha zinc fingers"/>
    <property type="match status" value="1"/>
</dbReference>
<feature type="compositionally biased region" description="Polar residues" evidence="2">
    <location>
        <begin position="13"/>
        <end position="36"/>
    </location>
</feature>
<dbReference type="EMBL" id="HBUF01069583">
    <property type="protein sequence ID" value="CAG6629050.1"/>
    <property type="molecule type" value="Transcribed_RNA"/>
</dbReference>
<dbReference type="EMBL" id="HBUF01568670">
    <property type="protein sequence ID" value="CAG6765636.1"/>
    <property type="molecule type" value="Transcribed_RNA"/>
</dbReference>
<keyword evidence="1" id="KW-0863">Zinc-finger</keyword>
<sequence length="164" mass="18664">MLNHQQQQDRKPNSVSSNQQEKNNLDQQQNSKENNFDNFTCKNCGRTYTRKGNLGRHLKYECQKVPQFPCSKCTKKFYRKEKLQYHVNTTHSTLGTPLNLNITATHLTESNVNETPINLSTNGIHMDFTMSAAHHMNSRFLAATAGHQPPALPGLGGHANLFYY</sequence>
<dbReference type="EMBL" id="HBUF01069584">
    <property type="protein sequence ID" value="CAG6629051.1"/>
    <property type="molecule type" value="Transcribed_RNA"/>
</dbReference>
<name>A0A8D8QC82_9HEMI</name>
<organism evidence="4">
    <name type="scientific">Cacopsylla melanoneura</name>
    <dbReference type="NCBI Taxonomy" id="428564"/>
    <lineage>
        <taxon>Eukaryota</taxon>
        <taxon>Metazoa</taxon>
        <taxon>Ecdysozoa</taxon>
        <taxon>Arthropoda</taxon>
        <taxon>Hexapoda</taxon>
        <taxon>Insecta</taxon>
        <taxon>Pterygota</taxon>
        <taxon>Neoptera</taxon>
        <taxon>Paraneoptera</taxon>
        <taxon>Hemiptera</taxon>
        <taxon>Sternorrhyncha</taxon>
        <taxon>Psylloidea</taxon>
        <taxon>Psyllidae</taxon>
        <taxon>Psyllinae</taxon>
        <taxon>Cacopsylla</taxon>
    </lineage>
</organism>
<evidence type="ECO:0000256" key="2">
    <source>
        <dbReference type="SAM" id="MobiDB-lite"/>
    </source>
</evidence>
<feature type="domain" description="C2H2-type" evidence="3">
    <location>
        <begin position="68"/>
        <end position="92"/>
    </location>
</feature>
<dbReference type="AlphaFoldDB" id="A0A8D8QC82"/>
<reference evidence="4" key="1">
    <citation type="submission" date="2021-05" db="EMBL/GenBank/DDBJ databases">
        <authorList>
            <person name="Alioto T."/>
            <person name="Alioto T."/>
            <person name="Gomez Garrido J."/>
        </authorList>
    </citation>
    <scope>NUCLEOTIDE SEQUENCE</scope>
</reference>
<evidence type="ECO:0000256" key="1">
    <source>
        <dbReference type="PROSITE-ProRule" id="PRU00042"/>
    </source>
</evidence>
<dbReference type="EMBL" id="HBUF01568671">
    <property type="protein sequence ID" value="CAG6765637.1"/>
    <property type="molecule type" value="Transcribed_RNA"/>
</dbReference>
<dbReference type="Pfam" id="PF00096">
    <property type="entry name" value="zf-C2H2"/>
    <property type="match status" value="2"/>
</dbReference>
<dbReference type="EMBL" id="HBUF01568672">
    <property type="protein sequence ID" value="CAG6765638.1"/>
    <property type="molecule type" value="Transcribed_RNA"/>
</dbReference>
<dbReference type="InterPro" id="IPR013087">
    <property type="entry name" value="Znf_C2H2_type"/>
</dbReference>
<evidence type="ECO:0000259" key="3">
    <source>
        <dbReference type="PROSITE" id="PS50157"/>
    </source>
</evidence>
<dbReference type="Gene3D" id="3.30.160.60">
    <property type="entry name" value="Classic Zinc Finger"/>
    <property type="match status" value="1"/>
</dbReference>
<proteinExistence type="predicted"/>
<dbReference type="GO" id="GO:0008270">
    <property type="term" value="F:zinc ion binding"/>
    <property type="evidence" value="ECO:0007669"/>
    <property type="project" value="UniProtKB-KW"/>
</dbReference>
<dbReference type="PROSITE" id="PS50157">
    <property type="entry name" value="ZINC_FINGER_C2H2_2"/>
    <property type="match status" value="2"/>
</dbReference>
<dbReference type="EMBL" id="HBUF01069585">
    <property type="protein sequence ID" value="CAG6629052.1"/>
    <property type="molecule type" value="Transcribed_RNA"/>
</dbReference>
<dbReference type="PROSITE" id="PS00028">
    <property type="entry name" value="ZINC_FINGER_C2H2_1"/>
    <property type="match status" value="1"/>
</dbReference>
<dbReference type="EMBL" id="HBUF01069582">
    <property type="protein sequence ID" value="CAG6629049.1"/>
    <property type="molecule type" value="Transcribed_RNA"/>
</dbReference>
<feature type="domain" description="C2H2-type" evidence="3">
    <location>
        <begin position="39"/>
        <end position="66"/>
    </location>
</feature>
<keyword evidence="1" id="KW-0479">Metal-binding</keyword>
<dbReference type="SMART" id="SM00355">
    <property type="entry name" value="ZnF_C2H2"/>
    <property type="match status" value="2"/>
</dbReference>